<feature type="non-terminal residue" evidence="1">
    <location>
        <position position="1"/>
    </location>
</feature>
<gene>
    <name evidence="1" type="ORF">M8C21_016930</name>
</gene>
<evidence type="ECO:0000313" key="1">
    <source>
        <dbReference type="EMBL" id="KAI7730358.1"/>
    </source>
</evidence>
<keyword evidence="2" id="KW-1185">Reference proteome</keyword>
<proteinExistence type="predicted"/>
<organism evidence="1 2">
    <name type="scientific">Ambrosia artemisiifolia</name>
    <name type="common">Common ragweed</name>
    <dbReference type="NCBI Taxonomy" id="4212"/>
    <lineage>
        <taxon>Eukaryota</taxon>
        <taxon>Viridiplantae</taxon>
        <taxon>Streptophyta</taxon>
        <taxon>Embryophyta</taxon>
        <taxon>Tracheophyta</taxon>
        <taxon>Spermatophyta</taxon>
        <taxon>Magnoliopsida</taxon>
        <taxon>eudicotyledons</taxon>
        <taxon>Gunneridae</taxon>
        <taxon>Pentapetalae</taxon>
        <taxon>asterids</taxon>
        <taxon>campanulids</taxon>
        <taxon>Asterales</taxon>
        <taxon>Asteraceae</taxon>
        <taxon>Asteroideae</taxon>
        <taxon>Heliantheae alliance</taxon>
        <taxon>Heliantheae</taxon>
        <taxon>Ambrosia</taxon>
    </lineage>
</organism>
<dbReference type="Proteomes" id="UP001206925">
    <property type="component" value="Unassembled WGS sequence"/>
</dbReference>
<comment type="caution">
    <text evidence="1">The sequence shown here is derived from an EMBL/GenBank/DDBJ whole genome shotgun (WGS) entry which is preliminary data.</text>
</comment>
<dbReference type="EMBL" id="JAMZMK010010794">
    <property type="protein sequence ID" value="KAI7730358.1"/>
    <property type="molecule type" value="Genomic_DNA"/>
</dbReference>
<accession>A0AAD5BXN0</accession>
<dbReference type="AlphaFoldDB" id="A0AAD5BXN0"/>
<sequence>MEIGQRSSSKVLLKGENIGYTGNNALQQAAENDIEEVVQELVELHLENASRNRVLASFYSHEDSER</sequence>
<protein>
    <submittedName>
        <fullName evidence="1">Uncharacterized protein</fullName>
    </submittedName>
</protein>
<evidence type="ECO:0000313" key="2">
    <source>
        <dbReference type="Proteomes" id="UP001206925"/>
    </source>
</evidence>
<reference evidence="1" key="1">
    <citation type="submission" date="2022-06" db="EMBL/GenBank/DDBJ databases">
        <title>Uncovering the hologenomic basis of an extraordinary plant invasion.</title>
        <authorList>
            <person name="Bieker V.C."/>
            <person name="Martin M.D."/>
            <person name="Gilbert T."/>
            <person name="Hodgins K."/>
            <person name="Battlay P."/>
            <person name="Petersen B."/>
            <person name="Wilson J."/>
        </authorList>
    </citation>
    <scope>NUCLEOTIDE SEQUENCE</scope>
    <source>
        <strain evidence="1">AA19_3_7</strain>
        <tissue evidence="1">Leaf</tissue>
    </source>
</reference>
<name>A0AAD5BXN0_AMBAR</name>